<reference evidence="6 7" key="1">
    <citation type="journal article" date="2012" name="Eukaryot. Cell">
        <title>Draft genome sequence of CBS 2479, the standard type strain of Trichosporon asahii.</title>
        <authorList>
            <person name="Yang R.Y."/>
            <person name="Li H.T."/>
            <person name="Zhu H."/>
            <person name="Zhou G.P."/>
            <person name="Wang M."/>
            <person name="Wang L."/>
        </authorList>
    </citation>
    <scope>NUCLEOTIDE SEQUENCE [LARGE SCALE GENOMIC DNA]</scope>
    <source>
        <strain evidence="7">ATCC 90039 / CBS 2479 / JCM 2466 / KCTC 7840 / NCYC 2677 / UAMH 7654</strain>
    </source>
</reference>
<feature type="region of interest" description="Disordered" evidence="5">
    <location>
        <begin position="305"/>
        <end position="338"/>
    </location>
</feature>
<dbReference type="KEGG" id="tasa:A1Q1_05650"/>
<evidence type="ECO:0000313" key="6">
    <source>
        <dbReference type="EMBL" id="EJT45887.1"/>
    </source>
</evidence>
<comment type="caution">
    <text evidence="6">The sequence shown here is derived from an EMBL/GenBank/DDBJ whole genome shotgun (WGS) entry which is preliminary data.</text>
</comment>
<keyword evidence="4" id="KW-0687">Ribonucleoprotein</keyword>
<dbReference type="GO" id="GO:0008312">
    <property type="term" value="F:7S RNA binding"/>
    <property type="evidence" value="ECO:0007669"/>
    <property type="project" value="InterPro"/>
</dbReference>
<keyword evidence="2" id="KW-0963">Cytoplasm</keyword>
<dbReference type="VEuPathDB" id="FungiDB:A1Q1_05650"/>
<feature type="region of interest" description="Disordered" evidence="5">
    <location>
        <begin position="1"/>
        <end position="98"/>
    </location>
</feature>
<sequence length="338" mass="36794">MPTVEDYFDDDTDLPLPPSSKGHLPDTGMRGALVEEITDDFDFDKAAEQGRGEYGADSKPPPPSANKGKLVMRDDPGEVRPSGPSGPQINPNTPMGGFMGDMLKLQEAEEARIAKLRQQFGNSNIAKDPSTWHSVYPRYFDAKVSVKDGRRVPRAKALWWPQAAHIARACASLGLPSVLEPEKTHPADWENPGRVKVQLTRDGAVVNPRASNRTQLYLLLAEYMQAANPSLVPTKEDSKPLNPAPAAPVQKSKKGKGKAAPTKQVARHPTRAPLPPQPLPAMDDRLPLHTPVAAAGVALSALKRDLEQAKEQKKNKPIGGPEEGKQPKMKRVVVRGKR</sequence>
<proteinExistence type="predicted"/>
<feature type="region of interest" description="Disordered" evidence="5">
    <location>
        <begin position="231"/>
        <end position="285"/>
    </location>
</feature>
<dbReference type="GO" id="GO:0006617">
    <property type="term" value="P:SRP-dependent cotranslational protein targeting to membrane, signal sequence recognition"/>
    <property type="evidence" value="ECO:0007669"/>
    <property type="project" value="TreeGrafter"/>
</dbReference>
<dbReference type="GeneID" id="25989162"/>
<evidence type="ECO:0000256" key="5">
    <source>
        <dbReference type="SAM" id="MobiDB-lite"/>
    </source>
</evidence>
<dbReference type="GO" id="GO:0005786">
    <property type="term" value="C:signal recognition particle, endoplasmic reticulum targeting"/>
    <property type="evidence" value="ECO:0007669"/>
    <property type="project" value="UniProtKB-KW"/>
</dbReference>
<evidence type="ECO:0000256" key="3">
    <source>
        <dbReference type="ARBA" id="ARBA00023135"/>
    </source>
</evidence>
<accession>J6ET05</accession>
<dbReference type="Pfam" id="PF01922">
    <property type="entry name" value="SRP19"/>
    <property type="match status" value="1"/>
</dbReference>
<dbReference type="SUPFAM" id="SSF69695">
    <property type="entry name" value="SRP19"/>
    <property type="match status" value="1"/>
</dbReference>
<evidence type="ECO:0000256" key="1">
    <source>
        <dbReference type="ARBA" id="ARBA00004496"/>
    </source>
</evidence>
<keyword evidence="3" id="KW-0733">Signal recognition particle</keyword>
<feature type="compositionally biased region" description="Basic and acidic residues" evidence="5">
    <location>
        <begin position="43"/>
        <end position="56"/>
    </location>
</feature>
<protein>
    <submittedName>
        <fullName evidence="6">Signal recognition particle protein</fullName>
    </submittedName>
</protein>
<name>J6ET05_TRIAS</name>
<dbReference type="RefSeq" id="XP_014176334.1">
    <property type="nucleotide sequence ID" value="XM_014320859.1"/>
</dbReference>
<dbReference type="PANTHER" id="PTHR17453">
    <property type="entry name" value="SIGNAL RECOGNITION PARTICLE 19 KD PROTEIN"/>
    <property type="match status" value="1"/>
</dbReference>
<evidence type="ECO:0000256" key="4">
    <source>
        <dbReference type="ARBA" id="ARBA00023274"/>
    </source>
</evidence>
<gene>
    <name evidence="6" type="ORF">A1Q1_05650</name>
</gene>
<dbReference type="InterPro" id="IPR036521">
    <property type="entry name" value="SRP19-like_sf"/>
</dbReference>
<dbReference type="Proteomes" id="UP000002748">
    <property type="component" value="Unassembled WGS sequence"/>
</dbReference>
<feature type="compositionally biased region" description="Acidic residues" evidence="5">
    <location>
        <begin position="1"/>
        <end position="13"/>
    </location>
</feature>
<dbReference type="Gene3D" id="3.30.56.30">
    <property type="entry name" value="Signal recognition particle, SRP19-like subunit"/>
    <property type="match status" value="1"/>
</dbReference>
<feature type="compositionally biased region" description="Basic and acidic residues" evidence="5">
    <location>
        <begin position="305"/>
        <end position="314"/>
    </location>
</feature>
<evidence type="ECO:0000313" key="7">
    <source>
        <dbReference type="Proteomes" id="UP000002748"/>
    </source>
</evidence>
<organism evidence="6 7">
    <name type="scientific">Trichosporon asahii var. asahii (strain ATCC 90039 / CBS 2479 / JCM 2466 / KCTC 7840 / NBRC 103889/ NCYC 2677 / UAMH 7654)</name>
    <name type="common">Yeast</name>
    <dbReference type="NCBI Taxonomy" id="1186058"/>
    <lineage>
        <taxon>Eukaryota</taxon>
        <taxon>Fungi</taxon>
        <taxon>Dikarya</taxon>
        <taxon>Basidiomycota</taxon>
        <taxon>Agaricomycotina</taxon>
        <taxon>Tremellomycetes</taxon>
        <taxon>Trichosporonales</taxon>
        <taxon>Trichosporonaceae</taxon>
        <taxon>Trichosporon</taxon>
    </lineage>
</organism>
<dbReference type="PANTHER" id="PTHR17453:SF0">
    <property type="entry name" value="SIGNAL RECOGNITION PARTICLE 19 KDA PROTEIN"/>
    <property type="match status" value="1"/>
</dbReference>
<dbReference type="EMBL" id="ALBS01000319">
    <property type="protein sequence ID" value="EJT45887.1"/>
    <property type="molecule type" value="Genomic_DNA"/>
</dbReference>
<dbReference type="HOGENOM" id="CLU_052871_0_0_1"/>
<comment type="subcellular location">
    <subcellularLocation>
        <location evidence="1">Cytoplasm</location>
    </subcellularLocation>
</comment>
<dbReference type="InterPro" id="IPR002778">
    <property type="entry name" value="Signal_recog_particle_SRP19"/>
</dbReference>
<evidence type="ECO:0000256" key="2">
    <source>
        <dbReference type="ARBA" id="ARBA00022490"/>
    </source>
</evidence>
<feature type="compositionally biased region" description="Basic residues" evidence="5">
    <location>
        <begin position="327"/>
        <end position="338"/>
    </location>
</feature>
<dbReference type="OrthoDB" id="2190947at2759"/>
<dbReference type="AlphaFoldDB" id="J6ET05"/>